<proteinExistence type="predicted"/>
<protein>
    <recommendedName>
        <fullName evidence="1">Reverse transcriptase domain-containing protein</fullName>
    </recommendedName>
</protein>
<dbReference type="Proteomes" id="UP001210211">
    <property type="component" value="Unassembled WGS sequence"/>
</dbReference>
<name>A0AAD5ZLD0_9POAL</name>
<organism evidence="2 3">
    <name type="scientific">Rhynchospora tenuis</name>
    <dbReference type="NCBI Taxonomy" id="198213"/>
    <lineage>
        <taxon>Eukaryota</taxon>
        <taxon>Viridiplantae</taxon>
        <taxon>Streptophyta</taxon>
        <taxon>Embryophyta</taxon>
        <taxon>Tracheophyta</taxon>
        <taxon>Spermatophyta</taxon>
        <taxon>Magnoliopsida</taxon>
        <taxon>Liliopsida</taxon>
        <taxon>Poales</taxon>
        <taxon>Cyperaceae</taxon>
        <taxon>Cyperoideae</taxon>
        <taxon>Rhynchosporeae</taxon>
        <taxon>Rhynchospora</taxon>
    </lineage>
</organism>
<dbReference type="InterPro" id="IPR000477">
    <property type="entry name" value="RT_dom"/>
</dbReference>
<dbReference type="InterPro" id="IPR036397">
    <property type="entry name" value="RNaseH_sf"/>
</dbReference>
<dbReference type="PANTHER" id="PTHR33116:SF78">
    <property type="entry name" value="OS12G0587133 PROTEIN"/>
    <property type="match status" value="1"/>
</dbReference>
<dbReference type="EMBL" id="JAMRDG010000001">
    <property type="protein sequence ID" value="KAJ3700037.1"/>
    <property type="molecule type" value="Genomic_DNA"/>
</dbReference>
<dbReference type="GO" id="GO:0003676">
    <property type="term" value="F:nucleic acid binding"/>
    <property type="evidence" value="ECO:0007669"/>
    <property type="project" value="InterPro"/>
</dbReference>
<accession>A0AAD5ZLD0</accession>
<dbReference type="Pfam" id="PF00078">
    <property type="entry name" value="RVT_1"/>
    <property type="match status" value="1"/>
</dbReference>
<dbReference type="InterPro" id="IPR043502">
    <property type="entry name" value="DNA/RNA_pol_sf"/>
</dbReference>
<dbReference type="SUPFAM" id="SSF56672">
    <property type="entry name" value="DNA/RNA polymerases"/>
    <property type="match status" value="1"/>
</dbReference>
<dbReference type="CDD" id="cd01650">
    <property type="entry name" value="RT_nLTR_like"/>
    <property type="match status" value="1"/>
</dbReference>
<dbReference type="PANTHER" id="PTHR33116">
    <property type="entry name" value="REVERSE TRANSCRIPTASE ZINC-BINDING DOMAIN-CONTAINING PROTEIN-RELATED-RELATED"/>
    <property type="match status" value="1"/>
</dbReference>
<feature type="domain" description="Reverse transcriptase" evidence="1">
    <location>
        <begin position="87"/>
        <end position="368"/>
    </location>
</feature>
<keyword evidence="3" id="KW-1185">Reference proteome</keyword>
<evidence type="ECO:0000313" key="3">
    <source>
        <dbReference type="Proteomes" id="UP001210211"/>
    </source>
</evidence>
<evidence type="ECO:0000259" key="1">
    <source>
        <dbReference type="PROSITE" id="PS50878"/>
    </source>
</evidence>
<dbReference type="Pfam" id="PF13456">
    <property type="entry name" value="RVT_3"/>
    <property type="match status" value="1"/>
</dbReference>
<dbReference type="InterPro" id="IPR026960">
    <property type="entry name" value="RVT-Znf"/>
</dbReference>
<dbReference type="GO" id="GO:0004523">
    <property type="term" value="F:RNA-DNA hybrid ribonuclease activity"/>
    <property type="evidence" value="ECO:0007669"/>
    <property type="project" value="InterPro"/>
</dbReference>
<dbReference type="CDD" id="cd06222">
    <property type="entry name" value="RNase_H_like"/>
    <property type="match status" value="1"/>
</dbReference>
<dbReference type="InterPro" id="IPR044730">
    <property type="entry name" value="RNase_H-like_dom_plant"/>
</dbReference>
<dbReference type="Pfam" id="PF13966">
    <property type="entry name" value="zf-RVT"/>
    <property type="match status" value="1"/>
</dbReference>
<comment type="caution">
    <text evidence="2">The sequence shown here is derived from an EMBL/GenBank/DDBJ whole genome shotgun (WGS) entry which is preliminary data.</text>
</comment>
<dbReference type="PROSITE" id="PS50878">
    <property type="entry name" value="RT_POL"/>
    <property type="match status" value="1"/>
</dbReference>
<reference evidence="2 3" key="1">
    <citation type="journal article" date="2022" name="Cell">
        <title>Repeat-based holocentromeres influence genome architecture and karyotype evolution.</title>
        <authorList>
            <person name="Hofstatter P.G."/>
            <person name="Thangavel G."/>
            <person name="Lux T."/>
            <person name="Neumann P."/>
            <person name="Vondrak T."/>
            <person name="Novak P."/>
            <person name="Zhang M."/>
            <person name="Costa L."/>
            <person name="Castellani M."/>
            <person name="Scott A."/>
            <person name="Toegelov H."/>
            <person name="Fuchs J."/>
            <person name="Mata-Sucre Y."/>
            <person name="Dias Y."/>
            <person name="Vanzela A.L.L."/>
            <person name="Huettel B."/>
            <person name="Almeida C.C.S."/>
            <person name="Simkova H."/>
            <person name="Souza G."/>
            <person name="Pedrosa-Harand A."/>
            <person name="Macas J."/>
            <person name="Mayer K.F.X."/>
            <person name="Houben A."/>
            <person name="Marques A."/>
        </authorList>
    </citation>
    <scope>NUCLEOTIDE SEQUENCE [LARGE SCALE GENOMIC DNA]</scope>
    <source>
        <strain evidence="2">RhyTen1mFocal</strain>
    </source>
</reference>
<dbReference type="AlphaFoldDB" id="A0AAD5ZLD0"/>
<gene>
    <name evidence="2" type="ORF">LUZ61_003742</name>
</gene>
<dbReference type="Gene3D" id="3.30.420.10">
    <property type="entry name" value="Ribonuclease H-like superfamily/Ribonuclease H"/>
    <property type="match status" value="1"/>
</dbReference>
<dbReference type="InterPro" id="IPR002156">
    <property type="entry name" value="RNaseH_domain"/>
</dbReference>
<evidence type="ECO:0000313" key="2">
    <source>
        <dbReference type="EMBL" id="KAJ3700037.1"/>
    </source>
</evidence>
<sequence>MRPEAATAQEAQSARNEIFMELNQSPQQKIPPEAHQKIVSIPKYHEIKKVLFDMGPDKSPGPDGVTARFIQQNWHIFGAEVVDQVRMIFQSEEVPDDWLKGHVTLIPKTAEPLTPAEYRPISVGNILYRLVMKLVATRLRPFLKKVVSQEQNAFLKGRSIADNIILVKEILHSFSQKNFKQHAFLLKADINKAFDKLDWSFLKLAMQHLNVPTKIINIMMSSYARARITIHINGRGDGFISPTQGLRQGCPMSPYVFIISMEVLSRLLQKAMSGGVIRGVKVAHTSPQVTHVVYADDLVLMGDVNATEVQVFTNLLEKFGKASGLSINPHKSGLWFSKPCTMIEIQQVQAAWNAARVEAEERYLGVMISQKGDIKRSGVMLLEKIKSKLTGWKSNMLSHAGRMVLIKSVLMSMPVYAMALEMLPKGILKDINRLLAKFFWGKVGHDRYMSFVSWEKVCKPYEKGGLGVKDLEKFGEALFLKVVWALMADEDKPWVKICKSKYYPMVGFWRAKNTGGCSKMWGQVVKMRDFFTNHVEWRLENGKKVNALSQPWFQNWSVREQASPADRKLKVISLLDGSTGDWKIQELSQLFQPNQIHNIIGGTNKPNVNSEDDDRMVWLKTKNGRYMVKEGYKELTCERSQFGSVQNVNWQIVWKWKGISPKVKIFLWRLLHKGLPLGVNMHARFTNYSPMCQRCQQENEYEMHCLFFCNTSRQVWFGSPLGIRVHELSLDITTTITQIMGAMDEEGNSLFANTLWELWKERNKNVIEHLPFKPQDVLQRVKTLGVYNQANVVAVQQRADEKMVHEKYEFDAQGWQVVMDGSWDTSNLAGGAYVVYNKGCVHSTGLIAFQVQDPFHAEAMTMKEAVNYMYVNLNLPRATRIQFFSDCLNLVEAVNQRENTDLPSWRAKHVVTDLIKQLEERNEGMTIHHVQREAVSQAHGLANVARRRRLTYQGAPHMALNQEVRISTGLDEQFFQRVQEAPP</sequence>
<dbReference type="SUPFAM" id="SSF53098">
    <property type="entry name" value="Ribonuclease H-like"/>
    <property type="match status" value="1"/>
</dbReference>
<dbReference type="InterPro" id="IPR012337">
    <property type="entry name" value="RNaseH-like_sf"/>
</dbReference>